<gene>
    <name evidence="1" type="ORF">P4S50_11220</name>
</gene>
<dbReference type="Proteomes" id="UP001222800">
    <property type="component" value="Chromosome"/>
</dbReference>
<dbReference type="Pfam" id="PF14433">
    <property type="entry name" value="SUKH-3"/>
    <property type="match status" value="1"/>
</dbReference>
<keyword evidence="2" id="KW-1185">Reference proteome</keyword>
<protein>
    <submittedName>
        <fullName evidence="1">SUKH-3 domain-containing protein</fullName>
    </submittedName>
</protein>
<evidence type="ECO:0000313" key="1">
    <source>
        <dbReference type="EMBL" id="WFD08958.1"/>
    </source>
</evidence>
<evidence type="ECO:0000313" key="2">
    <source>
        <dbReference type="Proteomes" id="UP001222800"/>
    </source>
</evidence>
<dbReference type="EMBL" id="CP120733">
    <property type="protein sequence ID" value="WFD08958.1"/>
    <property type="molecule type" value="Genomic_DNA"/>
</dbReference>
<accession>A0ABY8E7T7</accession>
<reference evidence="1 2" key="1">
    <citation type="submission" date="2023-03" db="EMBL/GenBank/DDBJ databases">
        <title>Complete genome sequence of Tepidibacter sp. SWIR-1, isolated from a deep-sea hydrothermal vent.</title>
        <authorList>
            <person name="Li X."/>
        </authorList>
    </citation>
    <scope>NUCLEOTIDE SEQUENCE [LARGE SCALE GENOMIC DNA]</scope>
    <source>
        <strain evidence="1 2">SWIR-1</strain>
    </source>
</reference>
<dbReference type="InterPro" id="IPR025850">
    <property type="entry name" value="SUKH-3"/>
</dbReference>
<proteinExistence type="predicted"/>
<dbReference type="RefSeq" id="WP_277730877.1">
    <property type="nucleotide sequence ID" value="NZ_CP120733.1"/>
</dbReference>
<sequence>MLLEETKRVLKKAGWYEGRKIDISEHIKFLQNMGYEVFDALKKFLEEYGDLKIVLEYEPFDEDDDENTMEYSTYIKDIIGPYKKNINQDKKVGEKTIPIAEIANGEILAYISESGEFYTYEGLLNSNDYKFWNSRFGDQRGERPLTWRELGKNDNIDWYLKNKM</sequence>
<name>A0ABY8E7T7_9FIRM</name>
<organism evidence="1 2">
    <name type="scientific">Tepidibacter hydrothermalis</name>
    <dbReference type="NCBI Taxonomy" id="3036126"/>
    <lineage>
        <taxon>Bacteria</taxon>
        <taxon>Bacillati</taxon>
        <taxon>Bacillota</taxon>
        <taxon>Clostridia</taxon>
        <taxon>Peptostreptococcales</taxon>
        <taxon>Peptostreptococcaceae</taxon>
        <taxon>Tepidibacter</taxon>
    </lineage>
</organism>